<reference evidence="2" key="2">
    <citation type="submission" date="2021-04" db="EMBL/GenBank/DDBJ databases">
        <authorList>
            <person name="Gilroy R."/>
        </authorList>
    </citation>
    <scope>NUCLEOTIDE SEQUENCE</scope>
    <source>
        <strain evidence="2">CHK193-4272</strain>
    </source>
</reference>
<evidence type="ECO:0000313" key="3">
    <source>
        <dbReference type="Proteomes" id="UP000886808"/>
    </source>
</evidence>
<evidence type="ECO:0000256" key="1">
    <source>
        <dbReference type="SAM" id="MobiDB-lite"/>
    </source>
</evidence>
<dbReference type="AlphaFoldDB" id="A0A9D1PG52"/>
<evidence type="ECO:0000313" key="2">
    <source>
        <dbReference type="EMBL" id="HIV61488.1"/>
    </source>
</evidence>
<keyword evidence="2" id="KW-0282">Flagellum</keyword>
<keyword evidence="2" id="KW-0969">Cilium</keyword>
<comment type="caution">
    <text evidence="2">The sequence shown here is derived from an EMBL/GenBank/DDBJ whole genome shotgun (WGS) entry which is preliminary data.</text>
</comment>
<accession>A0A9D1PG52</accession>
<dbReference type="NCBIfam" id="TIGR02530">
    <property type="entry name" value="flg_new"/>
    <property type="match status" value="1"/>
</dbReference>
<gene>
    <name evidence="2" type="ORF">H9746_01360</name>
</gene>
<protein>
    <submittedName>
        <fullName evidence="2">Flagellar biosynthesis protein</fullName>
    </submittedName>
</protein>
<name>A0A9D1PG52_9FIRM</name>
<proteinExistence type="predicted"/>
<dbReference type="EMBL" id="DXIE01000010">
    <property type="protein sequence ID" value="HIV61488.1"/>
    <property type="molecule type" value="Genomic_DNA"/>
</dbReference>
<sequence length="130" mass="14622">MIERLQASSYISSQPQQKVNEQSTAFSELLRQRMENVGSMPTVNNTEIEFSKHAQQRVEQRGIEINSELLAQLKNSVEKAQEKGAKNILAFDAERAFIINVVQNRVITAISQDEMQGNVFTNIDGAVLLK</sequence>
<organism evidence="2 3">
    <name type="scientific">Candidatus Butyricicoccus avistercoris</name>
    <dbReference type="NCBI Taxonomy" id="2838518"/>
    <lineage>
        <taxon>Bacteria</taxon>
        <taxon>Bacillati</taxon>
        <taxon>Bacillota</taxon>
        <taxon>Clostridia</taxon>
        <taxon>Eubacteriales</taxon>
        <taxon>Butyricicoccaceae</taxon>
        <taxon>Butyricicoccus</taxon>
    </lineage>
</organism>
<dbReference type="Proteomes" id="UP000886808">
    <property type="component" value="Unassembled WGS sequence"/>
</dbReference>
<reference evidence="2" key="1">
    <citation type="journal article" date="2021" name="PeerJ">
        <title>Extensive microbial diversity within the chicken gut microbiome revealed by metagenomics and culture.</title>
        <authorList>
            <person name="Gilroy R."/>
            <person name="Ravi A."/>
            <person name="Getino M."/>
            <person name="Pursley I."/>
            <person name="Horton D.L."/>
            <person name="Alikhan N.F."/>
            <person name="Baker D."/>
            <person name="Gharbi K."/>
            <person name="Hall N."/>
            <person name="Watson M."/>
            <person name="Adriaenssens E.M."/>
            <person name="Foster-Nyarko E."/>
            <person name="Jarju S."/>
            <person name="Secka A."/>
            <person name="Antonio M."/>
            <person name="Oren A."/>
            <person name="Chaudhuri R.R."/>
            <person name="La Ragione R."/>
            <person name="Hildebrand F."/>
            <person name="Pallen M.J."/>
        </authorList>
    </citation>
    <scope>NUCLEOTIDE SEQUENCE</scope>
    <source>
        <strain evidence="2">CHK193-4272</strain>
    </source>
</reference>
<dbReference type="InterPro" id="IPR013367">
    <property type="entry name" value="Flagellar_put"/>
</dbReference>
<keyword evidence="2" id="KW-0966">Cell projection</keyword>
<dbReference type="Pfam" id="PF12611">
    <property type="entry name" value="Flagellar_put"/>
    <property type="match status" value="1"/>
</dbReference>
<feature type="region of interest" description="Disordered" evidence="1">
    <location>
        <begin position="1"/>
        <end position="23"/>
    </location>
</feature>